<dbReference type="Gene3D" id="3.10.10.10">
    <property type="entry name" value="HIV Type 1 Reverse Transcriptase, subunit A, domain 1"/>
    <property type="match status" value="1"/>
</dbReference>
<name>A0A397BKU1_APHAT</name>
<dbReference type="SUPFAM" id="SSF56672">
    <property type="entry name" value="DNA/RNA polymerases"/>
    <property type="match status" value="1"/>
</dbReference>
<accession>A0A397BKU1</accession>
<organism evidence="1 2">
    <name type="scientific">Aphanomyces astaci</name>
    <name type="common">Crayfish plague agent</name>
    <dbReference type="NCBI Taxonomy" id="112090"/>
    <lineage>
        <taxon>Eukaryota</taxon>
        <taxon>Sar</taxon>
        <taxon>Stramenopiles</taxon>
        <taxon>Oomycota</taxon>
        <taxon>Saprolegniomycetes</taxon>
        <taxon>Saprolegniales</taxon>
        <taxon>Verrucalvaceae</taxon>
        <taxon>Aphanomyces</taxon>
    </lineage>
</organism>
<dbReference type="InterPro" id="IPR043128">
    <property type="entry name" value="Rev_trsase/Diguanyl_cyclase"/>
</dbReference>
<protein>
    <submittedName>
        <fullName evidence="1">Uncharacterized protein</fullName>
    </submittedName>
</protein>
<sequence length="78" mass="9300">MVQSGEPRPKNRWLKPLKIADQWTDDDMLKNYRLTNDYRVVNSMTKPKAGTMPFQATIFQNLREMKAMGVFDLPKYFW</sequence>
<comment type="caution">
    <text evidence="1">The sequence shown here is derived from an EMBL/GenBank/DDBJ whole genome shotgun (WGS) entry which is preliminary data.</text>
</comment>
<dbReference type="EMBL" id="QUTA01003922">
    <property type="protein sequence ID" value="RHY21733.1"/>
    <property type="molecule type" value="Genomic_DNA"/>
</dbReference>
<gene>
    <name evidence="1" type="ORF">DYB25_006429</name>
</gene>
<dbReference type="InterPro" id="IPR043502">
    <property type="entry name" value="DNA/RNA_pol_sf"/>
</dbReference>
<dbReference type="Gene3D" id="3.30.70.270">
    <property type="match status" value="1"/>
</dbReference>
<proteinExistence type="predicted"/>
<dbReference type="Proteomes" id="UP000266239">
    <property type="component" value="Unassembled WGS sequence"/>
</dbReference>
<reference evidence="1 2" key="1">
    <citation type="submission" date="2018-08" db="EMBL/GenBank/DDBJ databases">
        <title>Aphanomyces genome sequencing and annotation.</title>
        <authorList>
            <person name="Minardi D."/>
            <person name="Oidtmann B."/>
            <person name="Van Der Giezen M."/>
            <person name="Studholme D.J."/>
        </authorList>
    </citation>
    <scope>NUCLEOTIDE SEQUENCE [LARGE SCALE GENOMIC DNA]</scope>
    <source>
        <strain evidence="1 2">Yx</strain>
    </source>
</reference>
<dbReference type="AlphaFoldDB" id="A0A397BKU1"/>
<evidence type="ECO:0000313" key="2">
    <source>
        <dbReference type="Proteomes" id="UP000266239"/>
    </source>
</evidence>
<evidence type="ECO:0000313" key="1">
    <source>
        <dbReference type="EMBL" id="RHY21733.1"/>
    </source>
</evidence>